<protein>
    <submittedName>
        <fullName evidence="2">Uncharacterized protein</fullName>
    </submittedName>
</protein>
<dbReference type="EMBL" id="KI396072">
    <property type="protein sequence ID" value="ERM97561.1"/>
    <property type="molecule type" value="Genomic_DNA"/>
</dbReference>
<dbReference type="AlphaFoldDB" id="W1NNU2"/>
<reference evidence="3" key="1">
    <citation type="journal article" date="2013" name="Science">
        <title>The Amborella genome and the evolution of flowering plants.</title>
        <authorList>
            <consortium name="Amborella Genome Project"/>
        </authorList>
    </citation>
    <scope>NUCLEOTIDE SEQUENCE [LARGE SCALE GENOMIC DNA]</scope>
</reference>
<evidence type="ECO:0000313" key="2">
    <source>
        <dbReference type="EMBL" id="ERM97561.1"/>
    </source>
</evidence>
<dbReference type="Gramene" id="ERM97561">
    <property type="protein sequence ID" value="ERM97561"/>
    <property type="gene ID" value="AMTR_s00200p00030710"/>
</dbReference>
<dbReference type="HOGENOM" id="CLU_2515688_0_0_1"/>
<sequence length="85" mass="9789">MQQHAQERARLTFKRESLLREVANLSRELEVRSCELEQLDSDSAAVTSLTNSTAQEISHLQEKKQALLRCAVDLKEMIEDSLDRF</sequence>
<evidence type="ECO:0000256" key="1">
    <source>
        <dbReference type="SAM" id="Coils"/>
    </source>
</evidence>
<organism evidence="2 3">
    <name type="scientific">Amborella trichopoda</name>
    <dbReference type="NCBI Taxonomy" id="13333"/>
    <lineage>
        <taxon>Eukaryota</taxon>
        <taxon>Viridiplantae</taxon>
        <taxon>Streptophyta</taxon>
        <taxon>Embryophyta</taxon>
        <taxon>Tracheophyta</taxon>
        <taxon>Spermatophyta</taxon>
        <taxon>Magnoliopsida</taxon>
        <taxon>Amborellales</taxon>
        <taxon>Amborellaceae</taxon>
        <taxon>Amborella</taxon>
    </lineage>
</organism>
<keyword evidence="3" id="KW-1185">Reference proteome</keyword>
<evidence type="ECO:0000313" key="3">
    <source>
        <dbReference type="Proteomes" id="UP000017836"/>
    </source>
</evidence>
<dbReference type="Proteomes" id="UP000017836">
    <property type="component" value="Unassembled WGS sequence"/>
</dbReference>
<name>W1NNU2_AMBTC</name>
<feature type="coiled-coil region" evidence="1">
    <location>
        <begin position="8"/>
        <end position="42"/>
    </location>
</feature>
<accession>W1NNU2</accession>
<keyword evidence="1" id="KW-0175">Coiled coil</keyword>
<gene>
    <name evidence="2" type="ORF">AMTR_s00200p00030710</name>
</gene>
<proteinExistence type="predicted"/>